<dbReference type="AlphaFoldDB" id="A0A160HQF3"/>
<feature type="transmembrane region" description="Helical" evidence="1">
    <location>
        <begin position="102"/>
        <end position="120"/>
    </location>
</feature>
<evidence type="ECO:0000256" key="1">
    <source>
        <dbReference type="SAM" id="Phobius"/>
    </source>
</evidence>
<keyword evidence="1" id="KW-0472">Membrane</keyword>
<sequence length="121" mass="13939">MFFHMITLFLFLSLLILLIRIFSARLIIPAVGVFLPVSSLWMGFHMLTQNESCLDNIACVAPPFGQFSTLIGWFLIAESILTACAGVYFLRKNKKRWSRHDTVMFLFASGLAIFFCWFLYL</sequence>
<name>A0A160HQF3_ECOLX</name>
<organism evidence="2">
    <name type="scientific">Escherichia coli</name>
    <dbReference type="NCBI Taxonomy" id="562"/>
    <lineage>
        <taxon>Bacteria</taxon>
        <taxon>Pseudomonadati</taxon>
        <taxon>Pseudomonadota</taxon>
        <taxon>Gammaproteobacteria</taxon>
        <taxon>Enterobacterales</taxon>
        <taxon>Enterobacteriaceae</taxon>
        <taxon>Escherichia</taxon>
    </lineage>
</organism>
<dbReference type="EMBL" id="KU870627">
    <property type="protein sequence ID" value="ANC48298.1"/>
    <property type="molecule type" value="Genomic_DNA"/>
</dbReference>
<evidence type="ECO:0000313" key="2">
    <source>
        <dbReference type="EMBL" id="ANC48298.1"/>
    </source>
</evidence>
<keyword evidence="2" id="KW-0614">Plasmid</keyword>
<keyword evidence="1" id="KW-1133">Transmembrane helix</keyword>
<keyword evidence="1" id="KW-0812">Transmembrane</keyword>
<proteinExistence type="predicted"/>
<feature type="transmembrane region" description="Helical" evidence="1">
    <location>
        <begin position="70"/>
        <end position="90"/>
    </location>
</feature>
<geneLocation type="plasmid" evidence="2">
    <name>pVT553</name>
</geneLocation>
<protein>
    <submittedName>
        <fullName evidence="2">Uncharacterized protein</fullName>
    </submittedName>
</protein>
<accession>A0A160HQF3</accession>
<reference evidence="2" key="1">
    <citation type="journal article" date="2016" name="Antimicrob. Agents Chemother.">
        <title>Colistin Resistance Gene mcr-1 in Avian-Pathogenic Escherichia coli in South Africa.</title>
        <authorList>
            <person name="Perreten V."/>
            <person name="Strauss C."/>
            <person name="Collaud A."/>
            <person name="Gerber D."/>
        </authorList>
    </citation>
    <scope>NUCLEOTIDE SEQUENCE</scope>
    <source>
        <strain evidence="2">VT55363</strain>
        <plasmid evidence="2">pVT553</plasmid>
    </source>
</reference>